<dbReference type="Pfam" id="PF01814">
    <property type="entry name" value="Hemerythrin"/>
    <property type="match status" value="1"/>
</dbReference>
<dbReference type="EMBL" id="MU004493">
    <property type="protein sequence ID" value="KAF2649406.1"/>
    <property type="molecule type" value="Genomic_DNA"/>
</dbReference>
<sequence length="228" mass="26699">MKTMRTISETIKEDHRELERYYNEIVNSADHDHQQRFGNQFTWELARHSIAEELIIYPAFENYLGPEGHDKAESDRKQHHEVKVHLKEFQNMSSTDPDYVPKLKELWGPLSQHIKEEERDDLPALEKKLEASHQDTGVSERLAKNFDRTKKFVPSRSHPSLGENPAFESVMGMLATPIDRIADMFRKFPVDPNPDKEGDSWRDSDRRLDNRKPLRARLYSLSEDEGKS</sequence>
<evidence type="ECO:0000256" key="1">
    <source>
        <dbReference type="SAM" id="MobiDB-lite"/>
    </source>
</evidence>
<dbReference type="PANTHER" id="PTHR35585:SF1">
    <property type="entry name" value="HHE DOMAIN PROTEIN (AFU_ORTHOLOGUE AFUA_4G00730)"/>
    <property type="match status" value="1"/>
</dbReference>
<dbReference type="Gene3D" id="1.20.120.520">
    <property type="entry name" value="nmb1532 protein domain like"/>
    <property type="match status" value="1"/>
</dbReference>
<dbReference type="AlphaFoldDB" id="A0A6A6SNH6"/>
<dbReference type="OrthoDB" id="9983919at2759"/>
<dbReference type="PANTHER" id="PTHR35585">
    <property type="entry name" value="HHE DOMAIN PROTEIN (AFU_ORTHOLOGUE AFUA_4G00730)"/>
    <property type="match status" value="1"/>
</dbReference>
<dbReference type="Proteomes" id="UP000799324">
    <property type="component" value="Unassembled WGS sequence"/>
</dbReference>
<proteinExistence type="predicted"/>
<organism evidence="3 4">
    <name type="scientific">Lophiostoma macrostomum CBS 122681</name>
    <dbReference type="NCBI Taxonomy" id="1314788"/>
    <lineage>
        <taxon>Eukaryota</taxon>
        <taxon>Fungi</taxon>
        <taxon>Dikarya</taxon>
        <taxon>Ascomycota</taxon>
        <taxon>Pezizomycotina</taxon>
        <taxon>Dothideomycetes</taxon>
        <taxon>Pleosporomycetidae</taxon>
        <taxon>Pleosporales</taxon>
        <taxon>Lophiostomataceae</taxon>
        <taxon>Lophiostoma</taxon>
    </lineage>
</organism>
<gene>
    <name evidence="3" type="ORF">K491DRAFT_708147</name>
</gene>
<evidence type="ECO:0000313" key="3">
    <source>
        <dbReference type="EMBL" id="KAF2649406.1"/>
    </source>
</evidence>
<dbReference type="InterPro" id="IPR012312">
    <property type="entry name" value="Hemerythrin-like"/>
</dbReference>
<keyword evidence="4" id="KW-1185">Reference proteome</keyword>
<name>A0A6A6SNH6_9PLEO</name>
<evidence type="ECO:0000313" key="4">
    <source>
        <dbReference type="Proteomes" id="UP000799324"/>
    </source>
</evidence>
<protein>
    <recommendedName>
        <fullName evidence="2">Hemerythrin-like domain-containing protein</fullName>
    </recommendedName>
</protein>
<evidence type="ECO:0000259" key="2">
    <source>
        <dbReference type="Pfam" id="PF01814"/>
    </source>
</evidence>
<feature type="region of interest" description="Disordered" evidence="1">
    <location>
        <begin position="187"/>
        <end position="207"/>
    </location>
</feature>
<reference evidence="3" key="1">
    <citation type="journal article" date="2020" name="Stud. Mycol.">
        <title>101 Dothideomycetes genomes: a test case for predicting lifestyles and emergence of pathogens.</title>
        <authorList>
            <person name="Haridas S."/>
            <person name="Albert R."/>
            <person name="Binder M."/>
            <person name="Bloem J."/>
            <person name="Labutti K."/>
            <person name="Salamov A."/>
            <person name="Andreopoulos B."/>
            <person name="Baker S."/>
            <person name="Barry K."/>
            <person name="Bills G."/>
            <person name="Bluhm B."/>
            <person name="Cannon C."/>
            <person name="Castanera R."/>
            <person name="Culley D."/>
            <person name="Daum C."/>
            <person name="Ezra D."/>
            <person name="Gonzalez J."/>
            <person name="Henrissat B."/>
            <person name="Kuo A."/>
            <person name="Liang C."/>
            <person name="Lipzen A."/>
            <person name="Lutzoni F."/>
            <person name="Magnuson J."/>
            <person name="Mondo S."/>
            <person name="Nolan M."/>
            <person name="Ohm R."/>
            <person name="Pangilinan J."/>
            <person name="Park H.-J."/>
            <person name="Ramirez L."/>
            <person name="Alfaro M."/>
            <person name="Sun H."/>
            <person name="Tritt A."/>
            <person name="Yoshinaga Y."/>
            <person name="Zwiers L.-H."/>
            <person name="Turgeon B."/>
            <person name="Goodwin S."/>
            <person name="Spatafora J."/>
            <person name="Crous P."/>
            <person name="Grigoriev I."/>
        </authorList>
    </citation>
    <scope>NUCLEOTIDE SEQUENCE</scope>
    <source>
        <strain evidence="3">CBS 122681</strain>
    </source>
</reference>
<feature type="domain" description="Hemerythrin-like" evidence="2">
    <location>
        <begin position="6"/>
        <end position="125"/>
    </location>
</feature>
<accession>A0A6A6SNH6</accession>